<feature type="region of interest" description="Disordered" evidence="1">
    <location>
        <begin position="159"/>
        <end position="191"/>
    </location>
</feature>
<dbReference type="Proteomes" id="UP001291309">
    <property type="component" value="Unassembled WGS sequence"/>
</dbReference>
<evidence type="ECO:0000256" key="1">
    <source>
        <dbReference type="SAM" id="MobiDB-lite"/>
    </source>
</evidence>
<feature type="compositionally biased region" description="Basic and acidic residues" evidence="1">
    <location>
        <begin position="159"/>
        <end position="184"/>
    </location>
</feature>
<gene>
    <name evidence="2" type="ORF">SYV04_07475</name>
</gene>
<accession>A0ABU5GYG0</accession>
<reference evidence="2 3" key="1">
    <citation type="submission" date="2023-12" db="EMBL/GenBank/DDBJ databases">
        <title>the genome sequence of Hyalangium sp. s54d21.</title>
        <authorList>
            <person name="Zhang X."/>
        </authorList>
    </citation>
    <scope>NUCLEOTIDE SEQUENCE [LARGE SCALE GENOMIC DNA]</scope>
    <source>
        <strain evidence="3">s54d21</strain>
    </source>
</reference>
<feature type="region of interest" description="Disordered" evidence="1">
    <location>
        <begin position="246"/>
        <end position="272"/>
    </location>
</feature>
<proteinExistence type="predicted"/>
<keyword evidence="3" id="KW-1185">Reference proteome</keyword>
<dbReference type="RefSeq" id="WP_321544939.1">
    <property type="nucleotide sequence ID" value="NZ_JAXIVS010000002.1"/>
</dbReference>
<evidence type="ECO:0000313" key="2">
    <source>
        <dbReference type="EMBL" id="MDY7226218.1"/>
    </source>
</evidence>
<sequence length="320" mass="35014">MKRAAAPELDPASLPAGTRIGPWRVEGWGGCGTYGVVYRAVYVGNEEAGCVALKLALEPEDPLFEREVKLLSGLSHPNVPRLLGHGGWRHPSGAVHPYYAMQWVQGKPLSLEEAAEQAGSEADHPLFAWAALSPASWSPEDVAIAVGLHQRARRRDRQVARLSEQRDSAEQLELEHQARTERGSTRATNPPWRPRLSALAVGTLMILGIWWMEHQRSREAFMVAQEDGGTTALGDDALPPYVAATTPPTHGRGVHLDMPPKPFKGQRRAPCSKGDVEIRGGCWGKMEARAPDCPEYAYEWLGGCYVPVIAAQRPSTSEQP</sequence>
<evidence type="ECO:0008006" key="4">
    <source>
        <dbReference type="Google" id="ProtNLM"/>
    </source>
</evidence>
<comment type="caution">
    <text evidence="2">The sequence shown here is derived from an EMBL/GenBank/DDBJ whole genome shotgun (WGS) entry which is preliminary data.</text>
</comment>
<evidence type="ECO:0000313" key="3">
    <source>
        <dbReference type="Proteomes" id="UP001291309"/>
    </source>
</evidence>
<name>A0ABU5GYG0_9BACT</name>
<dbReference type="Gene3D" id="1.10.510.10">
    <property type="entry name" value="Transferase(Phosphotransferase) domain 1"/>
    <property type="match status" value="1"/>
</dbReference>
<organism evidence="2 3">
    <name type="scientific">Hyalangium rubrum</name>
    <dbReference type="NCBI Taxonomy" id="3103134"/>
    <lineage>
        <taxon>Bacteria</taxon>
        <taxon>Pseudomonadati</taxon>
        <taxon>Myxococcota</taxon>
        <taxon>Myxococcia</taxon>
        <taxon>Myxococcales</taxon>
        <taxon>Cystobacterineae</taxon>
        <taxon>Archangiaceae</taxon>
        <taxon>Hyalangium</taxon>
    </lineage>
</organism>
<dbReference type="SUPFAM" id="SSF56112">
    <property type="entry name" value="Protein kinase-like (PK-like)"/>
    <property type="match status" value="1"/>
</dbReference>
<dbReference type="EMBL" id="JAXIVS010000002">
    <property type="protein sequence ID" value="MDY7226218.1"/>
    <property type="molecule type" value="Genomic_DNA"/>
</dbReference>
<dbReference type="InterPro" id="IPR011009">
    <property type="entry name" value="Kinase-like_dom_sf"/>
</dbReference>
<protein>
    <recommendedName>
        <fullName evidence="4">Protein kinase domain-containing protein</fullName>
    </recommendedName>
</protein>